<feature type="transmembrane region" description="Helical" evidence="1">
    <location>
        <begin position="37"/>
        <end position="55"/>
    </location>
</feature>
<keyword evidence="3" id="KW-1185">Reference proteome</keyword>
<proteinExistence type="predicted"/>
<keyword evidence="1" id="KW-0812">Transmembrane</keyword>
<dbReference type="Proteomes" id="UP001328107">
    <property type="component" value="Unassembled WGS sequence"/>
</dbReference>
<reference evidence="3" key="1">
    <citation type="submission" date="2022-10" db="EMBL/GenBank/DDBJ databases">
        <title>Genome assembly of Pristionchus species.</title>
        <authorList>
            <person name="Yoshida K."/>
            <person name="Sommer R.J."/>
        </authorList>
    </citation>
    <scope>NUCLEOTIDE SEQUENCE [LARGE SCALE GENOMIC DNA]</scope>
    <source>
        <strain evidence="3">RS5460</strain>
    </source>
</reference>
<sequence length="132" mass="15420">MAFPSDMIIRPICNFIGISSFLLNSFTLYLIVKHRKIYTNNIFNVFLIFQVLYLVQNFHFTILFVPFIYSTLGGGYCIGLLCEPHYLPFHLHYAVWIFLVILLCGFFILLIFNRQQNLLPESSGLKLRKTTS</sequence>
<feature type="transmembrane region" description="Helical" evidence="1">
    <location>
        <begin position="12"/>
        <end position="31"/>
    </location>
</feature>
<evidence type="ECO:0000256" key="1">
    <source>
        <dbReference type="SAM" id="Phobius"/>
    </source>
</evidence>
<dbReference type="EMBL" id="BTRK01000004">
    <property type="protein sequence ID" value="GMR47717.1"/>
    <property type="molecule type" value="Genomic_DNA"/>
</dbReference>
<dbReference type="PANTHER" id="PTHR45830">
    <property type="entry name" value="SERPENTINE RECEPTOR, CLASS I"/>
    <property type="match status" value="1"/>
</dbReference>
<feature type="non-terminal residue" evidence="2">
    <location>
        <position position="132"/>
    </location>
</feature>
<dbReference type="InterPro" id="IPR019429">
    <property type="entry name" value="7TM_GPCR_serpentine_rcpt_Sri"/>
</dbReference>
<feature type="transmembrane region" description="Helical" evidence="1">
    <location>
        <begin position="62"/>
        <end position="81"/>
    </location>
</feature>
<keyword evidence="1" id="KW-1133">Transmembrane helix</keyword>
<feature type="transmembrane region" description="Helical" evidence="1">
    <location>
        <begin position="93"/>
        <end position="112"/>
    </location>
</feature>
<evidence type="ECO:0008006" key="4">
    <source>
        <dbReference type="Google" id="ProtNLM"/>
    </source>
</evidence>
<dbReference type="Pfam" id="PF10327">
    <property type="entry name" value="7TM_GPCR_Sri"/>
    <property type="match status" value="1"/>
</dbReference>
<gene>
    <name evidence="2" type="ORF">PMAYCL1PPCAC_17912</name>
</gene>
<protein>
    <recommendedName>
        <fullName evidence="4">G protein-coupled receptor</fullName>
    </recommendedName>
</protein>
<keyword evidence="1" id="KW-0472">Membrane</keyword>
<organism evidence="2 3">
    <name type="scientific">Pristionchus mayeri</name>
    <dbReference type="NCBI Taxonomy" id="1317129"/>
    <lineage>
        <taxon>Eukaryota</taxon>
        <taxon>Metazoa</taxon>
        <taxon>Ecdysozoa</taxon>
        <taxon>Nematoda</taxon>
        <taxon>Chromadorea</taxon>
        <taxon>Rhabditida</taxon>
        <taxon>Rhabditina</taxon>
        <taxon>Diplogasteromorpha</taxon>
        <taxon>Diplogasteroidea</taxon>
        <taxon>Neodiplogasteridae</taxon>
        <taxon>Pristionchus</taxon>
    </lineage>
</organism>
<evidence type="ECO:0000313" key="2">
    <source>
        <dbReference type="EMBL" id="GMR47717.1"/>
    </source>
</evidence>
<comment type="caution">
    <text evidence="2">The sequence shown here is derived from an EMBL/GenBank/DDBJ whole genome shotgun (WGS) entry which is preliminary data.</text>
</comment>
<dbReference type="AlphaFoldDB" id="A0AAN5CNK2"/>
<dbReference type="PANTHER" id="PTHR45830:SF15">
    <property type="entry name" value="SERPENTINE RECEPTOR, CLASS I"/>
    <property type="match status" value="1"/>
</dbReference>
<evidence type="ECO:0000313" key="3">
    <source>
        <dbReference type="Proteomes" id="UP001328107"/>
    </source>
</evidence>
<accession>A0AAN5CNK2</accession>
<name>A0AAN5CNK2_9BILA</name>